<dbReference type="GO" id="GO:0036464">
    <property type="term" value="C:cytoplasmic ribonucleoprotein granule"/>
    <property type="evidence" value="ECO:0007669"/>
    <property type="project" value="TreeGrafter"/>
</dbReference>
<dbReference type="AlphaFoldDB" id="A0A8C6MAX9"/>
<comment type="cofactor">
    <cofactor evidence="1">
        <name>Mg(2+)</name>
        <dbReference type="ChEBI" id="CHEBI:18420"/>
    </cofactor>
</comment>
<dbReference type="Proteomes" id="UP000694548">
    <property type="component" value="Unassembled WGS sequence"/>
</dbReference>
<feature type="compositionally biased region" description="Basic and acidic residues" evidence="11">
    <location>
        <begin position="519"/>
        <end position="528"/>
    </location>
</feature>
<dbReference type="OrthoDB" id="10684739at2759"/>
<evidence type="ECO:0000259" key="12">
    <source>
        <dbReference type="PROSITE" id="PS50103"/>
    </source>
</evidence>
<evidence type="ECO:0000313" key="19">
    <source>
        <dbReference type="Proteomes" id="UP000694548"/>
    </source>
</evidence>
<evidence type="ECO:0000313" key="16">
    <source>
        <dbReference type="EMBL" id="KAF7211620.1"/>
    </source>
</evidence>
<evidence type="ECO:0000256" key="3">
    <source>
        <dbReference type="ARBA" id="ARBA00022722"/>
    </source>
</evidence>
<feature type="region of interest" description="Disordered" evidence="11">
    <location>
        <begin position="348"/>
        <end position="400"/>
    </location>
</feature>
<name>A0A8C6MAX9_NOTFU</name>
<dbReference type="Proteomes" id="UP000822369">
    <property type="component" value="Chromosome 12"/>
</dbReference>
<sequence length="577" mass="64366">MLDSIQLSTPGPVPAAHISTWGSSPCETMFQKPLDPRLLQAQLDFFHKLGYSTAQVQAIQLKFGTDTDKVLGELVQLGAGQEVKQGPVTTVSVLKPGGAPAPNLLLPVTHPESRENPEDGDVLRAVVIDGSNVAMSHGNKEVFSCLGIQLAVNFFLDRGHADVTVFVPSWRKEQPRPDVPITDQHILRDLEKKKVLVFTPSRRVAGRRVVCNDDCFIVKHAFESDGIVVSNDVYRDLQAEKPEWRRFIQERLLMFSFVNNKFMPPDDPLGRHGPTLENFLRKFPKTQRRQPCPYGQKCTYGTKCRFQHLQRAKPVVRVGADELQQHRQTSFPELSLVEDMAGRLTLGHDGASVKKNKHEHAVKSGLRSGKKPQIKSEKTSQPVDHGSIQGSSQEQMDSGLGSMDSQLMAAAWSLSDQLYGSSYGNVRSEFCPPRSAPCSCCSHRPLHPTCITSASSHSADLSGYGPPRHSSHHMYPLDRPAFSQPPDSQHSRLHPHQRPQYWSDPFPPGPPESCSLPGKHWEPRPSRKERVAVRKKLLAIYSAQLVDMAMDMCPDLLDPQRLVAEILMLQSQNQNLR</sequence>
<keyword evidence="19" id="KW-1185">Reference proteome</keyword>
<evidence type="ECO:0000313" key="13">
    <source>
        <dbReference type="EMBL" id="KAF7211617.1"/>
    </source>
</evidence>
<dbReference type="KEGG" id="nfu:107374419"/>
<dbReference type="GO" id="GO:0016787">
    <property type="term" value="F:hydrolase activity"/>
    <property type="evidence" value="ECO:0007669"/>
    <property type="project" value="UniProtKB-KW"/>
</dbReference>
<dbReference type="GO" id="GO:0003730">
    <property type="term" value="F:mRNA 3'-UTR binding"/>
    <property type="evidence" value="ECO:0007669"/>
    <property type="project" value="Ensembl"/>
</dbReference>
<keyword evidence="4 10" id="KW-0479">Metal-binding</keyword>
<evidence type="ECO:0000256" key="9">
    <source>
        <dbReference type="ARBA" id="ARBA00022842"/>
    </source>
</evidence>
<dbReference type="Pfam" id="PF11977">
    <property type="entry name" value="RNase_Zc3h12a"/>
    <property type="match status" value="1"/>
</dbReference>
<organism evidence="18 19">
    <name type="scientific">Nothobranchius furzeri</name>
    <name type="common">Turquoise killifish</name>
    <dbReference type="NCBI Taxonomy" id="105023"/>
    <lineage>
        <taxon>Eukaryota</taxon>
        <taxon>Metazoa</taxon>
        <taxon>Chordata</taxon>
        <taxon>Craniata</taxon>
        <taxon>Vertebrata</taxon>
        <taxon>Euteleostomi</taxon>
        <taxon>Actinopterygii</taxon>
        <taxon>Neopterygii</taxon>
        <taxon>Teleostei</taxon>
        <taxon>Neoteleostei</taxon>
        <taxon>Acanthomorphata</taxon>
        <taxon>Ovalentaria</taxon>
        <taxon>Atherinomorphae</taxon>
        <taxon>Cyprinodontiformes</taxon>
        <taxon>Nothobranchiidae</taxon>
        <taxon>Nothobranchius</taxon>
    </lineage>
</organism>
<dbReference type="Pfam" id="PF18039">
    <property type="entry name" value="UBA_6"/>
    <property type="match status" value="1"/>
</dbReference>
<reference evidence="13" key="1">
    <citation type="submission" date="2020-03" db="EMBL/GenBank/DDBJ databases">
        <title>Intra-Species Differences in Population Size shape Life History and Genome Evolution.</title>
        <authorList>
            <person name="Willemsen D."/>
            <person name="Cui R."/>
            <person name="Valenzano D.R."/>
        </authorList>
    </citation>
    <scope>NUCLEOTIDE SEQUENCE</scope>
    <source>
        <strain evidence="13">GRZ</strain>
        <tissue evidence="13">Whole</tissue>
    </source>
</reference>
<dbReference type="FunFam" id="3.40.50.11980:FF:000001">
    <property type="entry name" value="ZC3H12A isoform 1"/>
    <property type="match status" value="1"/>
</dbReference>
<evidence type="ECO:0000313" key="15">
    <source>
        <dbReference type="EMBL" id="KAF7211619.1"/>
    </source>
</evidence>
<accession>A0A8C6MAX9</accession>
<proteinExistence type="inferred from homology"/>
<reference evidence="18" key="2">
    <citation type="submission" date="2025-05" db="UniProtKB">
        <authorList>
            <consortium name="Ensembl"/>
        </authorList>
    </citation>
    <scope>IDENTIFICATION</scope>
</reference>
<evidence type="ECO:0000313" key="18">
    <source>
        <dbReference type="Ensembl" id="ENSNFUP00015031361.1"/>
    </source>
</evidence>
<keyword evidence="3" id="KW-0540">Nuclease</keyword>
<feature type="domain" description="C3H1-type" evidence="12">
    <location>
        <begin position="286"/>
        <end position="311"/>
    </location>
</feature>
<dbReference type="InterPro" id="IPR051101">
    <property type="entry name" value="ZC3H12/N4BP1_RNase_Reg"/>
</dbReference>
<dbReference type="EMBL" id="JAAVVJ010000012">
    <property type="protein sequence ID" value="KAF7211620.1"/>
    <property type="molecule type" value="Genomic_DNA"/>
</dbReference>
<dbReference type="GO" id="GO:0004521">
    <property type="term" value="F:RNA endonuclease activity"/>
    <property type="evidence" value="ECO:0007669"/>
    <property type="project" value="TreeGrafter"/>
</dbReference>
<evidence type="ECO:0000256" key="5">
    <source>
        <dbReference type="ARBA" id="ARBA00022759"/>
    </source>
</evidence>
<dbReference type="GO" id="GO:0008270">
    <property type="term" value="F:zinc ion binding"/>
    <property type="evidence" value="ECO:0007669"/>
    <property type="project" value="UniProtKB-KW"/>
</dbReference>
<dbReference type="GO" id="GO:0005634">
    <property type="term" value="C:nucleus"/>
    <property type="evidence" value="ECO:0007669"/>
    <property type="project" value="TreeGrafter"/>
</dbReference>
<dbReference type="GeneTree" id="ENSGT00940000155107"/>
<evidence type="ECO:0000313" key="14">
    <source>
        <dbReference type="EMBL" id="KAF7211618.1"/>
    </source>
</evidence>
<evidence type="ECO:0000256" key="8">
    <source>
        <dbReference type="ARBA" id="ARBA00022833"/>
    </source>
</evidence>
<evidence type="ECO:0000256" key="11">
    <source>
        <dbReference type="SAM" id="MobiDB-lite"/>
    </source>
</evidence>
<evidence type="ECO:0000256" key="10">
    <source>
        <dbReference type="PROSITE-ProRule" id="PRU00723"/>
    </source>
</evidence>
<dbReference type="PANTHER" id="PTHR12876">
    <property type="entry name" value="N4BP1-RELATED"/>
    <property type="match status" value="1"/>
</dbReference>
<dbReference type="InterPro" id="IPR021869">
    <property type="entry name" value="RNase_Zc3h12_NYN"/>
</dbReference>
<protein>
    <submittedName>
        <fullName evidence="14">Transcript variant X1</fullName>
    </submittedName>
    <submittedName>
        <fullName evidence="15">Transcript variant X2</fullName>
    </submittedName>
    <submittedName>
        <fullName evidence="16">Transcript variant X3</fullName>
    </submittedName>
    <submittedName>
        <fullName evidence="13">Transcript variant X4</fullName>
    </submittedName>
    <submittedName>
        <fullName evidence="17">Transcript variant X5</fullName>
    </submittedName>
    <submittedName>
        <fullName evidence="18">Zinc finger CCCH-type containing 12Ab</fullName>
    </submittedName>
</protein>
<dbReference type="InterPro" id="IPR040757">
    <property type="entry name" value="Regnase_1/ZC3H12_C"/>
</dbReference>
<keyword evidence="5" id="KW-0255">Endonuclease</keyword>
<evidence type="ECO:0000256" key="1">
    <source>
        <dbReference type="ARBA" id="ARBA00001946"/>
    </source>
</evidence>
<dbReference type="InterPro" id="IPR000571">
    <property type="entry name" value="Znf_CCCH"/>
</dbReference>
<dbReference type="PROSITE" id="PS50103">
    <property type="entry name" value="ZF_C3H1"/>
    <property type="match status" value="1"/>
</dbReference>
<dbReference type="InterPro" id="IPR040546">
    <property type="entry name" value="Rege-1_UBA-like"/>
</dbReference>
<dbReference type="EMBL" id="JAAVVJ010000012">
    <property type="protein sequence ID" value="KAF7211617.1"/>
    <property type="molecule type" value="Genomic_DNA"/>
</dbReference>
<keyword evidence="8 10" id="KW-0862">Zinc</keyword>
<dbReference type="EMBL" id="JAAVVJ010000012">
    <property type="protein sequence ID" value="KAF7211619.1"/>
    <property type="molecule type" value="Genomic_DNA"/>
</dbReference>
<keyword evidence="9" id="KW-0460">Magnesium</keyword>
<dbReference type="Ensembl" id="ENSNFUT00015032779.1">
    <property type="protein sequence ID" value="ENSNFUP00015031361.1"/>
    <property type="gene ID" value="ENSNFUG00015015323.1"/>
</dbReference>
<feature type="region of interest" description="Disordered" evidence="11">
    <location>
        <begin position="454"/>
        <end position="528"/>
    </location>
</feature>
<dbReference type="EMBL" id="JAAVVJ010000012">
    <property type="protein sequence ID" value="KAF7211621.1"/>
    <property type="molecule type" value="Genomic_DNA"/>
</dbReference>
<dbReference type="Pfam" id="PF18561">
    <property type="entry name" value="Regnase_1_C"/>
    <property type="match status" value="1"/>
</dbReference>
<evidence type="ECO:0000256" key="6">
    <source>
        <dbReference type="ARBA" id="ARBA00022771"/>
    </source>
</evidence>
<dbReference type="GO" id="GO:0061158">
    <property type="term" value="P:3'-UTR-mediated mRNA destabilization"/>
    <property type="evidence" value="ECO:0007669"/>
    <property type="project" value="TreeGrafter"/>
</dbReference>
<keyword evidence="7" id="KW-0378">Hydrolase</keyword>
<evidence type="ECO:0000256" key="7">
    <source>
        <dbReference type="ARBA" id="ARBA00022801"/>
    </source>
</evidence>
<comment type="similarity">
    <text evidence="2">Belongs to the ZC3H12 family.</text>
</comment>
<evidence type="ECO:0000256" key="4">
    <source>
        <dbReference type="ARBA" id="ARBA00022723"/>
    </source>
</evidence>
<evidence type="ECO:0000313" key="17">
    <source>
        <dbReference type="EMBL" id="KAF7211621.1"/>
    </source>
</evidence>
<dbReference type="PANTHER" id="PTHR12876:SF10">
    <property type="entry name" value="ENDORIBONUCLEASE ZC3H12A"/>
    <property type="match status" value="1"/>
</dbReference>
<dbReference type="OMA" id="TNFQRSQ"/>
<dbReference type="EMBL" id="JAAVVJ010000012">
    <property type="protein sequence ID" value="KAF7211618.1"/>
    <property type="molecule type" value="Genomic_DNA"/>
</dbReference>
<dbReference type="CDD" id="cd18729">
    <property type="entry name" value="PIN_Zc3h12-like"/>
    <property type="match status" value="1"/>
</dbReference>
<evidence type="ECO:0000256" key="2">
    <source>
        <dbReference type="ARBA" id="ARBA00010922"/>
    </source>
</evidence>
<gene>
    <name evidence="18" type="primary">ZC3H12A</name>
    <name evidence="13" type="ORF">G4P62_020133</name>
</gene>
<keyword evidence="6 10" id="KW-0863">Zinc-finger</keyword>
<feature type="zinc finger region" description="C3H1-type" evidence="10">
    <location>
        <begin position="286"/>
        <end position="311"/>
    </location>
</feature>
<dbReference type="Gene3D" id="3.40.50.11980">
    <property type="match status" value="1"/>
</dbReference>